<comment type="caution">
    <text evidence="2">The sequence shown here is derived from an EMBL/GenBank/DDBJ whole genome shotgun (WGS) entry which is preliminary data.</text>
</comment>
<keyword evidence="3" id="KW-1185">Reference proteome</keyword>
<protein>
    <submittedName>
        <fullName evidence="2">Uncharacterized protein</fullName>
    </submittedName>
</protein>
<sequence>MLDLRRGAGGSLDRDRARAVIVAACNPGWGHVRPGSMKRLGTIIGAGVLLTVMTACAGQETASQPPDPTSAPTTSQPADPPGAVPPTETSEPDRQPAVTPPTGGTEVPAAQIDATGVAQDYPTMVWTEDGGTDVGVVAQEGGCGKASAEVTEQAAAQVVITLVETQPPKPAQCTMDIRFPKLSVHLDSPLGDRKVVLKSEQRVQ</sequence>
<accession>A0A9W6QMW6</accession>
<name>A0A9W6QMW6_9PSEU</name>
<dbReference type="AlphaFoldDB" id="A0A9W6QMW6"/>
<evidence type="ECO:0000313" key="2">
    <source>
        <dbReference type="EMBL" id="GLW91477.1"/>
    </source>
</evidence>
<evidence type="ECO:0000313" key="3">
    <source>
        <dbReference type="Proteomes" id="UP001165042"/>
    </source>
</evidence>
<organism evidence="2 3">
    <name type="scientific">Actinokineospora globicatena</name>
    <dbReference type="NCBI Taxonomy" id="103729"/>
    <lineage>
        <taxon>Bacteria</taxon>
        <taxon>Bacillati</taxon>
        <taxon>Actinomycetota</taxon>
        <taxon>Actinomycetes</taxon>
        <taxon>Pseudonocardiales</taxon>
        <taxon>Pseudonocardiaceae</taxon>
        <taxon>Actinokineospora</taxon>
    </lineage>
</organism>
<evidence type="ECO:0000256" key="1">
    <source>
        <dbReference type="SAM" id="MobiDB-lite"/>
    </source>
</evidence>
<feature type="region of interest" description="Disordered" evidence="1">
    <location>
        <begin position="60"/>
        <end position="108"/>
    </location>
</feature>
<dbReference type="EMBL" id="BSSD01000003">
    <property type="protein sequence ID" value="GLW91477.1"/>
    <property type="molecule type" value="Genomic_DNA"/>
</dbReference>
<feature type="compositionally biased region" description="Polar residues" evidence="1">
    <location>
        <begin position="60"/>
        <end position="77"/>
    </location>
</feature>
<dbReference type="Proteomes" id="UP001165042">
    <property type="component" value="Unassembled WGS sequence"/>
</dbReference>
<proteinExistence type="predicted"/>
<reference evidence="2" key="1">
    <citation type="submission" date="2023-02" db="EMBL/GenBank/DDBJ databases">
        <title>Actinokineospora globicatena NBRC 15670.</title>
        <authorList>
            <person name="Ichikawa N."/>
            <person name="Sato H."/>
            <person name="Tonouchi N."/>
        </authorList>
    </citation>
    <scope>NUCLEOTIDE SEQUENCE</scope>
    <source>
        <strain evidence="2">NBRC 15670</strain>
    </source>
</reference>
<gene>
    <name evidence="2" type="ORF">Aglo03_22930</name>
</gene>